<name>A0ABY8LHA3_9RHOB</name>
<feature type="compositionally biased region" description="Polar residues" evidence="1">
    <location>
        <begin position="123"/>
        <end position="132"/>
    </location>
</feature>
<evidence type="ECO:0000313" key="2">
    <source>
        <dbReference type="EMBL" id="WGH79520.1"/>
    </source>
</evidence>
<protein>
    <submittedName>
        <fullName evidence="2">Uncharacterized protein</fullName>
    </submittedName>
</protein>
<reference evidence="2 3" key="1">
    <citation type="submission" date="2023-04" db="EMBL/GenBank/DDBJ databases">
        <title>Jannaschia ovalis sp. nov., a marine bacterium isolated from sea tidal flat.</title>
        <authorList>
            <person name="Kwon D.Y."/>
            <person name="Kim J.-J."/>
        </authorList>
    </citation>
    <scope>NUCLEOTIDE SEQUENCE [LARGE SCALE GENOMIC DNA]</scope>
    <source>
        <strain evidence="2 3">GRR-S6-38</strain>
    </source>
</reference>
<evidence type="ECO:0000256" key="1">
    <source>
        <dbReference type="SAM" id="MobiDB-lite"/>
    </source>
</evidence>
<feature type="compositionally biased region" description="Low complexity" evidence="1">
    <location>
        <begin position="154"/>
        <end position="166"/>
    </location>
</feature>
<accession>A0ABY8LHA3</accession>
<proteinExistence type="predicted"/>
<dbReference type="Proteomes" id="UP001243420">
    <property type="component" value="Chromosome"/>
</dbReference>
<dbReference type="EMBL" id="CP122537">
    <property type="protein sequence ID" value="WGH79520.1"/>
    <property type="molecule type" value="Genomic_DNA"/>
</dbReference>
<feature type="region of interest" description="Disordered" evidence="1">
    <location>
        <begin position="93"/>
        <end position="169"/>
    </location>
</feature>
<evidence type="ECO:0000313" key="3">
    <source>
        <dbReference type="Proteomes" id="UP001243420"/>
    </source>
</evidence>
<gene>
    <name evidence="2" type="ORF">P8627_04440</name>
</gene>
<sequence>MVQRAAAVTPDIAENSTNFDQRSRVISSVGGAATPASVRAARRASIRAEGRLSRSAKTNRSKRPVWRITPGSAIVVETCAMPLAILPGGRIPANRSAASTPLRKGTTTVSGPSIGRQARAASGRSSPLTPKMTTSTGPTAAGSSVAMAGRIDSRPSGPSRMRPSCRMASRCRPRAMAAISCPARPSLTAR</sequence>
<feature type="compositionally biased region" description="Low complexity" evidence="1">
    <location>
        <begin position="133"/>
        <end position="144"/>
    </location>
</feature>
<organism evidence="2 3">
    <name type="scientific">Jannaschia ovalis</name>
    <dbReference type="NCBI Taxonomy" id="3038773"/>
    <lineage>
        <taxon>Bacteria</taxon>
        <taxon>Pseudomonadati</taxon>
        <taxon>Pseudomonadota</taxon>
        <taxon>Alphaproteobacteria</taxon>
        <taxon>Rhodobacterales</taxon>
        <taxon>Roseobacteraceae</taxon>
        <taxon>Jannaschia</taxon>
    </lineage>
</organism>
<keyword evidence="3" id="KW-1185">Reference proteome</keyword>